<keyword evidence="6" id="KW-0472">Membrane</keyword>
<protein>
    <submittedName>
        <fullName evidence="8">Type IV secretory pathway, VirD4 component</fullName>
    </submittedName>
</protein>
<keyword evidence="5" id="KW-1133">Transmembrane helix</keyword>
<dbReference type="PANTHER" id="PTHR37937:SF1">
    <property type="entry name" value="CONJUGATIVE TRANSFER: DNA TRANSPORT"/>
    <property type="match status" value="1"/>
</dbReference>
<dbReference type="GO" id="GO:0005886">
    <property type="term" value="C:plasma membrane"/>
    <property type="evidence" value="ECO:0007669"/>
    <property type="project" value="UniProtKB-SubCell"/>
</dbReference>
<keyword evidence="3" id="KW-1003">Cell membrane</keyword>
<dbReference type="Gene3D" id="3.40.50.300">
    <property type="entry name" value="P-loop containing nucleotide triphosphate hydrolases"/>
    <property type="match status" value="1"/>
</dbReference>
<dbReference type="NCBIfam" id="NF045973">
    <property type="entry name" value="conju_CD1115"/>
    <property type="match status" value="1"/>
</dbReference>
<feature type="compositionally biased region" description="Basic and acidic residues" evidence="7">
    <location>
        <begin position="459"/>
        <end position="472"/>
    </location>
</feature>
<dbReference type="Proteomes" id="UP000029004">
    <property type="component" value="Unassembled WGS sequence"/>
</dbReference>
<dbReference type="PANTHER" id="PTHR37937">
    <property type="entry name" value="CONJUGATIVE TRANSFER: DNA TRANSPORT"/>
    <property type="match status" value="1"/>
</dbReference>
<evidence type="ECO:0000256" key="6">
    <source>
        <dbReference type="ARBA" id="ARBA00023136"/>
    </source>
</evidence>
<evidence type="ECO:0000256" key="1">
    <source>
        <dbReference type="ARBA" id="ARBA00004651"/>
    </source>
</evidence>
<dbReference type="AlphaFoldDB" id="A0A087DJN2"/>
<dbReference type="EMBL" id="JGZP01000016">
    <property type="protein sequence ID" value="KFI95732.1"/>
    <property type="molecule type" value="Genomic_DNA"/>
</dbReference>
<keyword evidence="9" id="KW-1185">Reference proteome</keyword>
<dbReference type="eggNOG" id="COG3505">
    <property type="taxonomic scope" value="Bacteria"/>
</dbReference>
<dbReference type="InterPro" id="IPR027417">
    <property type="entry name" value="P-loop_NTPase"/>
</dbReference>
<comment type="subcellular location">
    <subcellularLocation>
        <location evidence="1">Cell membrane</location>
        <topology evidence="1">Multi-pass membrane protein</topology>
    </subcellularLocation>
</comment>
<name>A0A087DJN2_9BIFI</name>
<comment type="caution">
    <text evidence="8">The sequence shown here is derived from an EMBL/GenBank/DDBJ whole genome shotgun (WGS) entry which is preliminary data.</text>
</comment>
<dbReference type="RefSeq" id="WP_051922996.1">
    <property type="nucleotide sequence ID" value="NZ_JGZP01000016.1"/>
</dbReference>
<accession>A0A087DJN2</accession>
<sequence>MSGTTANNIKVRTTGNLGARILAAGHFVANDTHASHLNNNDLIIGPSGAGKTRGYVKPNLLQCSGSFIVTDTKGNLVREIGPVLAAHGYKVACVDFTDAAGWGTSPVLGVPHATTLGYNPLDFIRTHGERFSEQDVLTVASALSPVEARINDPFWDQAGAMYLSAFIAYVMDYLPRDERTLSSVVRMANMMGETVIETLMDEATAIDPNGMTARRWRSIKALQQSEKTNSSIRGILESKLAPLSFDGADRLFSRPDRIDFVDLASDRWALFVNVSDTDRSMDRMVNLFYTQALQQLCRFADACGGSHLPVPVRLFLDDFATNCRIPDFDKVIAVIRSRGISVSVMLQSLTQLESMYGAATADSIANNCDHWLYLGGQDVSTAQRISSKANRGLADIMQMPLGRAYLFERGRKAQLVRPYDLTEHPLFAETAEGRSLNAAARRVVAAAERIVEGGGDGGPEEHGDDGRGEPLF</sequence>
<dbReference type="Gene3D" id="1.10.8.80">
    <property type="entry name" value="Magnesium chelatase subunit I, C-Terminal domain"/>
    <property type="match status" value="1"/>
</dbReference>
<proteinExistence type="inferred from homology"/>
<evidence type="ECO:0000256" key="5">
    <source>
        <dbReference type="ARBA" id="ARBA00022989"/>
    </source>
</evidence>
<dbReference type="InterPro" id="IPR003688">
    <property type="entry name" value="TraG/VirD4"/>
</dbReference>
<evidence type="ECO:0000313" key="9">
    <source>
        <dbReference type="Proteomes" id="UP000029004"/>
    </source>
</evidence>
<dbReference type="Pfam" id="PF02534">
    <property type="entry name" value="T4SS-DNA_transf"/>
    <property type="match status" value="1"/>
</dbReference>
<evidence type="ECO:0000256" key="4">
    <source>
        <dbReference type="ARBA" id="ARBA00022692"/>
    </source>
</evidence>
<dbReference type="InterPro" id="IPR051539">
    <property type="entry name" value="T4SS-coupling_protein"/>
</dbReference>
<evidence type="ECO:0000256" key="2">
    <source>
        <dbReference type="ARBA" id="ARBA00008806"/>
    </source>
</evidence>
<evidence type="ECO:0000313" key="8">
    <source>
        <dbReference type="EMBL" id="KFI95732.1"/>
    </source>
</evidence>
<organism evidence="8 9">
    <name type="scientific">Bifidobacterium stellenboschense</name>
    <dbReference type="NCBI Taxonomy" id="762211"/>
    <lineage>
        <taxon>Bacteria</taxon>
        <taxon>Bacillati</taxon>
        <taxon>Actinomycetota</taxon>
        <taxon>Actinomycetes</taxon>
        <taxon>Bifidobacteriales</taxon>
        <taxon>Bifidobacteriaceae</taxon>
        <taxon>Bifidobacterium</taxon>
    </lineage>
</organism>
<dbReference type="STRING" id="762211.BSTEL_0538"/>
<dbReference type="CDD" id="cd01127">
    <property type="entry name" value="TrwB_TraG_TraD_VirD4"/>
    <property type="match status" value="1"/>
</dbReference>
<keyword evidence="4" id="KW-0812">Transmembrane</keyword>
<gene>
    <name evidence="8" type="ORF">BSTEL_0538</name>
</gene>
<comment type="similarity">
    <text evidence="2">Belongs to the VirD4/TraG family.</text>
</comment>
<reference evidence="8 9" key="1">
    <citation type="submission" date="2014-03" db="EMBL/GenBank/DDBJ databases">
        <title>Genomics of Bifidobacteria.</title>
        <authorList>
            <person name="Ventura M."/>
            <person name="Milani C."/>
            <person name="Lugli G.A."/>
        </authorList>
    </citation>
    <scope>NUCLEOTIDE SEQUENCE [LARGE SCALE GENOMIC DNA]</scope>
    <source>
        <strain evidence="8 9">DSM 23968</strain>
    </source>
</reference>
<feature type="region of interest" description="Disordered" evidence="7">
    <location>
        <begin position="450"/>
        <end position="472"/>
    </location>
</feature>
<dbReference type="OrthoDB" id="226701at2"/>
<dbReference type="SUPFAM" id="SSF52540">
    <property type="entry name" value="P-loop containing nucleoside triphosphate hydrolases"/>
    <property type="match status" value="1"/>
</dbReference>
<evidence type="ECO:0000256" key="3">
    <source>
        <dbReference type="ARBA" id="ARBA00022475"/>
    </source>
</evidence>
<evidence type="ECO:0000256" key="7">
    <source>
        <dbReference type="SAM" id="MobiDB-lite"/>
    </source>
</evidence>